<keyword evidence="3" id="KW-1185">Reference proteome</keyword>
<gene>
    <name evidence="2" type="ORF">BJ878DRAFT_508067</name>
</gene>
<comment type="caution">
    <text evidence="2">The sequence shown here is derived from an EMBL/GenBank/DDBJ whole genome shotgun (WGS) entry which is preliminary data.</text>
</comment>
<evidence type="ECO:0000256" key="1">
    <source>
        <dbReference type="SAM" id="Phobius"/>
    </source>
</evidence>
<organism evidence="2 3">
    <name type="scientific">Calycina marina</name>
    <dbReference type="NCBI Taxonomy" id="1763456"/>
    <lineage>
        <taxon>Eukaryota</taxon>
        <taxon>Fungi</taxon>
        <taxon>Dikarya</taxon>
        <taxon>Ascomycota</taxon>
        <taxon>Pezizomycotina</taxon>
        <taxon>Leotiomycetes</taxon>
        <taxon>Helotiales</taxon>
        <taxon>Pezizellaceae</taxon>
        <taxon>Calycina</taxon>
    </lineage>
</organism>
<feature type="transmembrane region" description="Helical" evidence="1">
    <location>
        <begin position="65"/>
        <end position="83"/>
    </location>
</feature>
<dbReference type="EMBL" id="MU253934">
    <property type="protein sequence ID" value="KAG9244032.1"/>
    <property type="molecule type" value="Genomic_DNA"/>
</dbReference>
<keyword evidence="1" id="KW-0472">Membrane</keyword>
<sequence>MLKSCIHYRESCSMCVYLLLLSLETPNALSISLLMSSLFLSTSQFALSIAYRYRYFYYKQSSSPVWLANSLSIPSCACFGIIFESSSLPPP</sequence>
<evidence type="ECO:0000313" key="2">
    <source>
        <dbReference type="EMBL" id="KAG9244032.1"/>
    </source>
</evidence>
<feature type="transmembrane region" description="Helical" evidence="1">
    <location>
        <begin position="28"/>
        <end position="53"/>
    </location>
</feature>
<proteinExistence type="predicted"/>
<dbReference type="Proteomes" id="UP000887226">
    <property type="component" value="Unassembled WGS sequence"/>
</dbReference>
<accession>A0A9P8CER2</accession>
<dbReference type="AlphaFoldDB" id="A0A9P8CER2"/>
<reference evidence="2" key="1">
    <citation type="journal article" date="2021" name="IMA Fungus">
        <title>Genomic characterization of three marine fungi, including Emericellopsis atlantica sp. nov. with signatures of a generalist lifestyle and marine biomass degradation.</title>
        <authorList>
            <person name="Hagestad O.C."/>
            <person name="Hou L."/>
            <person name="Andersen J.H."/>
            <person name="Hansen E.H."/>
            <person name="Altermark B."/>
            <person name="Li C."/>
            <person name="Kuhnert E."/>
            <person name="Cox R.J."/>
            <person name="Crous P.W."/>
            <person name="Spatafora J.W."/>
            <person name="Lail K."/>
            <person name="Amirebrahimi M."/>
            <person name="Lipzen A."/>
            <person name="Pangilinan J."/>
            <person name="Andreopoulos W."/>
            <person name="Hayes R.D."/>
            <person name="Ng V."/>
            <person name="Grigoriev I.V."/>
            <person name="Jackson S.A."/>
            <person name="Sutton T.D.S."/>
            <person name="Dobson A.D.W."/>
            <person name="Rama T."/>
        </authorList>
    </citation>
    <scope>NUCLEOTIDE SEQUENCE</scope>
    <source>
        <strain evidence="2">TRa3180A</strain>
    </source>
</reference>
<keyword evidence="1" id="KW-1133">Transmembrane helix</keyword>
<keyword evidence="1" id="KW-0812">Transmembrane</keyword>
<evidence type="ECO:0000313" key="3">
    <source>
        <dbReference type="Proteomes" id="UP000887226"/>
    </source>
</evidence>
<name>A0A9P8CER2_9HELO</name>
<protein>
    <submittedName>
        <fullName evidence="2">Uncharacterized protein</fullName>
    </submittedName>
</protein>